<reference evidence="6 7" key="1">
    <citation type="submission" date="2020-04" db="EMBL/GenBank/DDBJ databases">
        <title>CFH 90308 Microbacterium sp.</title>
        <authorList>
            <person name="Nie G."/>
            <person name="Ming H."/>
            <person name="Xia T."/>
        </authorList>
    </citation>
    <scope>NUCLEOTIDE SEQUENCE [LARGE SCALE GENOMIC DNA]</scope>
    <source>
        <strain evidence="6 7">CFH 90308</strain>
    </source>
</reference>
<sequence>MQELDLLRTFLEVHRAGSITAAASRLGVSQPSVSERITRLETELGTPLFVRSARGAAPTAEADRLAARIAQPVDRLRAVWTQPTPAAPETVRIGGASDVVATRVIPALAPLTTAGVRLEFELGLAADLLARLGAGGHDGEGLEGGGLDGGGLDGGGLDIVVSSVRTPMRGIRYRGLVDEEFVLVGAPSLARTIDRERLAHNAAAALLHLPLVAYDADLSIVRRYWRSQFGHRPSNPVAVIVPDLRGILAAVVAGAGVSALPRYLADPAIGSGSVEVLHRPDEAPINTLHLAIPAGRPPAPATARVIDALVDAARGWDSF</sequence>
<dbReference type="PROSITE" id="PS50931">
    <property type="entry name" value="HTH_LYSR"/>
    <property type="match status" value="1"/>
</dbReference>
<evidence type="ECO:0000313" key="6">
    <source>
        <dbReference type="EMBL" id="NLP84804.1"/>
    </source>
</evidence>
<evidence type="ECO:0000259" key="5">
    <source>
        <dbReference type="PROSITE" id="PS50931"/>
    </source>
</evidence>
<comment type="caution">
    <text evidence="6">The sequence shown here is derived from an EMBL/GenBank/DDBJ whole genome shotgun (WGS) entry which is preliminary data.</text>
</comment>
<dbReference type="Pfam" id="PF00126">
    <property type="entry name" value="HTH_1"/>
    <property type="match status" value="1"/>
</dbReference>
<dbReference type="Gene3D" id="1.10.10.10">
    <property type="entry name" value="Winged helix-like DNA-binding domain superfamily/Winged helix DNA-binding domain"/>
    <property type="match status" value="1"/>
</dbReference>
<gene>
    <name evidence="6" type="ORF">HF576_13180</name>
</gene>
<dbReference type="Gene3D" id="3.40.190.290">
    <property type="match status" value="1"/>
</dbReference>
<dbReference type="SUPFAM" id="SSF53850">
    <property type="entry name" value="Periplasmic binding protein-like II"/>
    <property type="match status" value="1"/>
</dbReference>
<name>A0ABX1KFC3_9MICO</name>
<dbReference type="PANTHER" id="PTHR30579:SF2">
    <property type="entry name" value="HTH-TYPE TRANSCRIPTIONAL REGULATOR ARGP"/>
    <property type="match status" value="1"/>
</dbReference>
<protein>
    <submittedName>
        <fullName evidence="6">LysR family transcriptional regulator</fullName>
    </submittedName>
</protein>
<dbReference type="PRINTS" id="PR00039">
    <property type="entry name" value="HTHLYSR"/>
</dbReference>
<keyword evidence="4" id="KW-0804">Transcription</keyword>
<keyword evidence="3" id="KW-0238">DNA-binding</keyword>
<dbReference type="InterPro" id="IPR005119">
    <property type="entry name" value="LysR_subst-bd"/>
</dbReference>
<dbReference type="InterPro" id="IPR036390">
    <property type="entry name" value="WH_DNA-bd_sf"/>
</dbReference>
<dbReference type="EMBL" id="JABACI010000004">
    <property type="protein sequence ID" value="NLP84804.1"/>
    <property type="molecule type" value="Genomic_DNA"/>
</dbReference>
<organism evidence="6 7">
    <name type="scientific">Microbacterium salsuginis</name>
    <dbReference type="NCBI Taxonomy" id="2722803"/>
    <lineage>
        <taxon>Bacteria</taxon>
        <taxon>Bacillati</taxon>
        <taxon>Actinomycetota</taxon>
        <taxon>Actinomycetes</taxon>
        <taxon>Micrococcales</taxon>
        <taxon>Microbacteriaceae</taxon>
        <taxon>Microbacterium</taxon>
    </lineage>
</organism>
<dbReference type="RefSeq" id="WP_168913271.1">
    <property type="nucleotide sequence ID" value="NZ_JABACI010000004.1"/>
</dbReference>
<dbReference type="Pfam" id="PF03466">
    <property type="entry name" value="LysR_substrate"/>
    <property type="match status" value="1"/>
</dbReference>
<feature type="domain" description="HTH lysR-type" evidence="5">
    <location>
        <begin position="1"/>
        <end position="59"/>
    </location>
</feature>
<dbReference type="SUPFAM" id="SSF46785">
    <property type="entry name" value="Winged helix' DNA-binding domain"/>
    <property type="match status" value="1"/>
</dbReference>
<dbReference type="PANTHER" id="PTHR30579">
    <property type="entry name" value="TRANSCRIPTIONAL REGULATOR"/>
    <property type="match status" value="1"/>
</dbReference>
<evidence type="ECO:0000256" key="2">
    <source>
        <dbReference type="ARBA" id="ARBA00023015"/>
    </source>
</evidence>
<dbReference type="InterPro" id="IPR050176">
    <property type="entry name" value="LTTR"/>
</dbReference>
<accession>A0ABX1KFC3</accession>
<dbReference type="Proteomes" id="UP001429745">
    <property type="component" value="Unassembled WGS sequence"/>
</dbReference>
<evidence type="ECO:0000256" key="1">
    <source>
        <dbReference type="ARBA" id="ARBA00009437"/>
    </source>
</evidence>
<proteinExistence type="inferred from homology"/>
<evidence type="ECO:0000313" key="7">
    <source>
        <dbReference type="Proteomes" id="UP001429745"/>
    </source>
</evidence>
<keyword evidence="2" id="KW-0805">Transcription regulation</keyword>
<dbReference type="InterPro" id="IPR036388">
    <property type="entry name" value="WH-like_DNA-bd_sf"/>
</dbReference>
<keyword evidence="7" id="KW-1185">Reference proteome</keyword>
<dbReference type="InterPro" id="IPR000847">
    <property type="entry name" value="LysR_HTH_N"/>
</dbReference>
<evidence type="ECO:0000256" key="3">
    <source>
        <dbReference type="ARBA" id="ARBA00023125"/>
    </source>
</evidence>
<evidence type="ECO:0000256" key="4">
    <source>
        <dbReference type="ARBA" id="ARBA00023163"/>
    </source>
</evidence>
<comment type="similarity">
    <text evidence="1">Belongs to the LysR transcriptional regulatory family.</text>
</comment>